<comment type="caution">
    <text evidence="1">The sequence shown here is derived from an EMBL/GenBank/DDBJ whole genome shotgun (WGS) entry which is preliminary data.</text>
</comment>
<reference evidence="1" key="1">
    <citation type="submission" date="2022-05" db="EMBL/GenBank/DDBJ databases">
        <authorList>
            <person name="Jo J.-H."/>
            <person name="Im W.-T."/>
        </authorList>
    </citation>
    <scope>NUCLEOTIDE SEQUENCE</scope>
    <source>
        <strain evidence="1">SE220</strain>
    </source>
</reference>
<proteinExistence type="predicted"/>
<keyword evidence="2" id="KW-1185">Reference proteome</keyword>
<sequence length="63" mass="7465">MYHECLHVARGYIPKFLRRSEVAPTRFGRDAVGDPRFVFDLRNGRDPRPQTVERVRAYLEAFQ</sequence>
<organism evidence="1 2">
    <name type="scientific">Sphingomonas hankyongi</name>
    <dbReference type="NCBI Taxonomy" id="2908209"/>
    <lineage>
        <taxon>Bacteria</taxon>
        <taxon>Pseudomonadati</taxon>
        <taxon>Pseudomonadota</taxon>
        <taxon>Alphaproteobacteria</taxon>
        <taxon>Sphingomonadales</taxon>
        <taxon>Sphingomonadaceae</taxon>
        <taxon>Sphingomonas</taxon>
    </lineage>
</organism>
<accession>A0ABT0RYG6</accession>
<gene>
    <name evidence="1" type="ORF">LZ538_00810</name>
</gene>
<dbReference type="EMBL" id="JAMGBE010000001">
    <property type="protein sequence ID" value="MCL6728596.1"/>
    <property type="molecule type" value="Genomic_DNA"/>
</dbReference>
<dbReference type="Proteomes" id="UP001165342">
    <property type="component" value="Unassembled WGS sequence"/>
</dbReference>
<evidence type="ECO:0000313" key="1">
    <source>
        <dbReference type="EMBL" id="MCL6728596.1"/>
    </source>
</evidence>
<evidence type="ECO:0000313" key="2">
    <source>
        <dbReference type="Proteomes" id="UP001165342"/>
    </source>
</evidence>
<protein>
    <submittedName>
        <fullName evidence="1">Uncharacterized protein</fullName>
    </submittedName>
</protein>
<name>A0ABT0RYG6_9SPHN</name>